<dbReference type="NCBIfam" id="NF010675">
    <property type="entry name" value="PRK14072.1"/>
    <property type="match status" value="1"/>
</dbReference>
<dbReference type="GO" id="GO:0003872">
    <property type="term" value="F:6-phosphofructokinase activity"/>
    <property type="evidence" value="ECO:0007669"/>
    <property type="project" value="UniProtKB-UniRule"/>
</dbReference>
<reference evidence="10 11" key="2">
    <citation type="submission" date="2018-04" db="EMBL/GenBank/DDBJ databases">
        <title>Thauera lacus sp. nov., isolated from an saline lake in Inner Mongolia, China.</title>
        <authorList>
            <person name="Liang Q.-Y."/>
        </authorList>
    </citation>
    <scope>NUCLEOTIDE SEQUENCE [LARGE SCALE GENOMIC DNA]</scope>
    <source>
        <strain evidence="10 11">D20</strain>
    </source>
</reference>
<keyword evidence="4 8" id="KW-0479">Metal-binding</keyword>
<dbReference type="GO" id="GO:0005737">
    <property type="term" value="C:cytoplasm"/>
    <property type="evidence" value="ECO:0007669"/>
    <property type="project" value="UniProtKB-SubCell"/>
</dbReference>
<protein>
    <recommendedName>
        <fullName evidence="8">Pyrophosphate--fructose 6-phosphate 1-phosphotransferase</fullName>
        <ecNumber evidence="8">2.7.1.90</ecNumber>
    </recommendedName>
    <alternativeName>
        <fullName evidence="8">6-phosphofructokinase, pyrophosphate dependent</fullName>
    </alternativeName>
    <alternativeName>
        <fullName evidence="8">PPi-dependent phosphofructokinase</fullName>
        <shortName evidence="8">PPi-PFK</shortName>
    </alternativeName>
    <alternativeName>
        <fullName evidence="8">Pyrophosphate-dependent 6-phosphofructose-1-kinase</fullName>
    </alternativeName>
</protein>
<comment type="similarity">
    <text evidence="8">Belongs to the phosphofructokinase type A (PFKA) family. PPi-dependent PFK group II subfamily. Clade 'B2' sub-subfamily.</text>
</comment>
<evidence type="ECO:0000256" key="8">
    <source>
        <dbReference type="HAMAP-Rule" id="MF_01978"/>
    </source>
</evidence>
<comment type="caution">
    <text evidence="10">The sequence shown here is derived from an EMBL/GenBank/DDBJ whole genome shotgun (WGS) entry which is preliminary data.</text>
</comment>
<dbReference type="EC" id="2.7.1.90" evidence="8"/>
<reference evidence="10 11" key="1">
    <citation type="submission" date="2018-03" db="EMBL/GenBank/DDBJ databases">
        <authorList>
            <person name="Keele B.F."/>
        </authorList>
    </citation>
    <scope>NUCLEOTIDE SEQUENCE [LARGE SCALE GENOMIC DNA]</scope>
    <source>
        <strain evidence="10 11">D20</strain>
    </source>
</reference>
<dbReference type="PIRSF" id="PIRSF036483">
    <property type="entry name" value="PFK_XF0274"/>
    <property type="match status" value="1"/>
</dbReference>
<comment type="subunit">
    <text evidence="8">Homodimer.</text>
</comment>
<keyword evidence="8" id="KW-0324">Glycolysis</keyword>
<feature type="domain" description="Phosphofructokinase" evidence="9">
    <location>
        <begin position="8"/>
        <end position="323"/>
    </location>
</feature>
<comment type="cofactor">
    <cofactor evidence="1 8">
        <name>Mg(2+)</name>
        <dbReference type="ChEBI" id="CHEBI:18420"/>
    </cofactor>
</comment>
<keyword evidence="5 8" id="KW-0418">Kinase</keyword>
<evidence type="ECO:0000256" key="2">
    <source>
        <dbReference type="ARBA" id="ARBA00003138"/>
    </source>
</evidence>
<comment type="catalytic activity">
    <reaction evidence="7 8">
        <text>beta-D-fructose 6-phosphate + diphosphate = beta-D-fructose 1,6-bisphosphate + phosphate + H(+)</text>
        <dbReference type="Rhea" id="RHEA:13613"/>
        <dbReference type="ChEBI" id="CHEBI:15378"/>
        <dbReference type="ChEBI" id="CHEBI:32966"/>
        <dbReference type="ChEBI" id="CHEBI:33019"/>
        <dbReference type="ChEBI" id="CHEBI:43474"/>
        <dbReference type="ChEBI" id="CHEBI:57634"/>
        <dbReference type="EC" id="2.7.1.90"/>
    </reaction>
</comment>
<dbReference type="GO" id="GO:0047334">
    <property type="term" value="F:diphosphate-fructose-6-phosphate 1-phosphotransferase activity"/>
    <property type="evidence" value="ECO:0007669"/>
    <property type="project" value="UniProtKB-EC"/>
</dbReference>
<dbReference type="GO" id="GO:0046872">
    <property type="term" value="F:metal ion binding"/>
    <property type="evidence" value="ECO:0007669"/>
    <property type="project" value="UniProtKB-KW"/>
</dbReference>
<evidence type="ECO:0000313" key="11">
    <source>
        <dbReference type="Proteomes" id="UP000241193"/>
    </source>
</evidence>
<keyword evidence="11" id="KW-1185">Reference proteome</keyword>
<dbReference type="AlphaFoldDB" id="A0A2T4IJN5"/>
<evidence type="ECO:0000256" key="3">
    <source>
        <dbReference type="ARBA" id="ARBA00022679"/>
    </source>
</evidence>
<dbReference type="SUPFAM" id="SSF53784">
    <property type="entry name" value="Phosphofructokinase"/>
    <property type="match status" value="1"/>
</dbReference>
<dbReference type="Pfam" id="PF00365">
    <property type="entry name" value="PFK"/>
    <property type="match status" value="1"/>
</dbReference>
<evidence type="ECO:0000259" key="9">
    <source>
        <dbReference type="Pfam" id="PF00365"/>
    </source>
</evidence>
<evidence type="ECO:0000256" key="4">
    <source>
        <dbReference type="ARBA" id="ARBA00022723"/>
    </source>
</evidence>
<accession>A0A2T4IJN5</accession>
<dbReference type="Proteomes" id="UP000241193">
    <property type="component" value="Unassembled WGS sequence"/>
</dbReference>
<feature type="binding site" evidence="8">
    <location>
        <begin position="190"/>
        <end position="192"/>
    </location>
    <ligand>
        <name>substrate</name>
    </ligand>
</feature>
<dbReference type="UniPathway" id="UPA00109">
    <property type="reaction ID" value="UER00182"/>
</dbReference>
<feature type="active site" description="Proton acceptor" evidence="8">
    <location>
        <position position="144"/>
    </location>
</feature>
<keyword evidence="8" id="KW-0963">Cytoplasm</keyword>
<evidence type="ECO:0000256" key="6">
    <source>
        <dbReference type="ARBA" id="ARBA00022842"/>
    </source>
</evidence>
<feature type="binding site" evidence="8">
    <location>
        <position position="114"/>
    </location>
    <ligand>
        <name>Mg(2+)</name>
        <dbReference type="ChEBI" id="CHEBI:18420"/>
        <note>catalytic</note>
    </ligand>
</feature>
<feature type="binding site" evidence="8">
    <location>
        <position position="13"/>
    </location>
    <ligand>
        <name>diphosphate</name>
        <dbReference type="ChEBI" id="CHEBI:33019"/>
    </ligand>
</feature>
<keyword evidence="6 8" id="KW-0460">Magnesium</keyword>
<dbReference type="PRINTS" id="PR00476">
    <property type="entry name" value="PHFRCTKINASE"/>
</dbReference>
<evidence type="ECO:0000256" key="7">
    <source>
        <dbReference type="ARBA" id="ARBA00048072"/>
    </source>
</evidence>
<dbReference type="RefSeq" id="WP_107491751.1">
    <property type="nucleotide sequence ID" value="NZ_PZKC01000001.1"/>
</dbReference>
<dbReference type="EMBL" id="PZKC01000001">
    <property type="protein sequence ID" value="PTD97991.1"/>
    <property type="molecule type" value="Genomic_DNA"/>
</dbReference>
<organism evidence="10 11">
    <name type="scientific">Pseudothauera lacus</name>
    <dbReference type="NCBI Taxonomy" id="2136175"/>
    <lineage>
        <taxon>Bacteria</taxon>
        <taxon>Pseudomonadati</taxon>
        <taxon>Pseudomonadota</taxon>
        <taxon>Betaproteobacteria</taxon>
        <taxon>Rhodocyclales</taxon>
        <taxon>Zoogloeaceae</taxon>
        <taxon>Pseudothauera</taxon>
    </lineage>
</organism>
<gene>
    <name evidence="8" type="primary">pfp</name>
    <name evidence="10" type="ORF">C8261_00800</name>
</gene>
<dbReference type="OrthoDB" id="9802503at2"/>
<dbReference type="Gene3D" id="3.40.50.450">
    <property type="match status" value="1"/>
</dbReference>
<feature type="site" description="Important for catalytic activity; stabilizes the transition state when the phosphoryl donor is PPi" evidence="8">
    <location>
        <position position="141"/>
    </location>
</feature>
<keyword evidence="3 8" id="KW-0808">Transferase</keyword>
<dbReference type="InterPro" id="IPR035966">
    <property type="entry name" value="PKF_sf"/>
</dbReference>
<evidence type="ECO:0000256" key="5">
    <source>
        <dbReference type="ARBA" id="ARBA00022777"/>
    </source>
</evidence>
<feature type="binding site" evidence="8">
    <location>
        <begin position="142"/>
        <end position="144"/>
    </location>
    <ligand>
        <name>substrate</name>
    </ligand>
</feature>
<comment type="subcellular location">
    <subcellularLocation>
        <location evidence="8">Cytoplasm</location>
    </subcellularLocation>
</comment>
<comment type="pathway">
    <text evidence="8">Carbohydrate degradation; glycolysis; D-glyceraldehyde 3-phosphate and glycerone phosphate from D-glucose: step 3/4.</text>
</comment>
<dbReference type="InterPro" id="IPR050929">
    <property type="entry name" value="PFKA"/>
</dbReference>
<evidence type="ECO:0000313" key="10">
    <source>
        <dbReference type="EMBL" id="PTD97991.1"/>
    </source>
</evidence>
<dbReference type="Gene3D" id="3.40.50.460">
    <property type="entry name" value="Phosphofructokinase domain"/>
    <property type="match status" value="1"/>
</dbReference>
<comment type="activity regulation">
    <text evidence="8">Non-allosteric.</text>
</comment>
<proteinExistence type="inferred from homology"/>
<dbReference type="InterPro" id="IPR000023">
    <property type="entry name" value="Phosphofructokinase_dom"/>
</dbReference>
<dbReference type="PANTHER" id="PTHR45770">
    <property type="entry name" value="ATP-DEPENDENT 6-PHOSPHOFRUCTOKINASE 1"/>
    <property type="match status" value="1"/>
</dbReference>
<dbReference type="InterPro" id="IPR022953">
    <property type="entry name" value="ATP_PFK"/>
</dbReference>
<feature type="binding site" evidence="8">
    <location>
        <begin position="296"/>
        <end position="299"/>
    </location>
    <ligand>
        <name>substrate</name>
    </ligand>
</feature>
<dbReference type="HAMAP" id="MF_01978">
    <property type="entry name" value="Phosphofructokinase_II_B2"/>
    <property type="match status" value="1"/>
</dbReference>
<feature type="binding site" evidence="8">
    <location>
        <position position="247"/>
    </location>
    <ligand>
        <name>substrate</name>
    </ligand>
</feature>
<name>A0A2T4IJN5_9RHOO</name>
<dbReference type="InterPro" id="IPR011404">
    <property type="entry name" value="PPi-PFK"/>
</dbReference>
<comment type="function">
    <text evidence="2 8">Catalyzes the phosphorylation of D-fructose 6-phosphate, the first committing step of glycolysis. Uses inorganic phosphate (PPi) as phosphoryl donor instead of ATP like common ATP-dependent phosphofructokinases (ATP-PFKs), which renders the reaction reversible, and can thus function both in glycolysis and gluconeogenesis. Consistently, PPi-PFK can replace the enzymes of both the forward (ATP-PFK) and reverse (fructose-bisphosphatase (FBPase)) reactions.</text>
</comment>
<dbReference type="GO" id="GO:0006002">
    <property type="term" value="P:fructose 6-phosphate metabolic process"/>
    <property type="evidence" value="ECO:0007669"/>
    <property type="project" value="InterPro"/>
</dbReference>
<evidence type="ECO:0000256" key="1">
    <source>
        <dbReference type="ARBA" id="ARBA00001946"/>
    </source>
</evidence>
<comment type="caution">
    <text evidence="8">Lacks conserved residue(s) required for the propagation of feature annotation.</text>
</comment>
<sequence length="416" mass="44537">MTRRNLLYAQSGGVTAVINASAAAVIETARRHPERIGAVYGARHGILGVLAEDLVDTAALDAAALTSLALTPGGAFGSCRFDIDAPADNPAQYDRLFAVFAAHDIGYFLYNGGNGSMDTVAKLSQAARQRGYPLVCIGVPKTVDNDLEGTDCSPGFGSAAKYVATAMLETSLDLIAMSGRTGRIFVMEVMGRNAGWLAAATALAGEGEDEPPHLILLPEVPFVEEPFLERVRAVVDRLGYCTVTVSEGIRRPDGSLVMEQHHDARGHVQLGGAGQFIARLVHERLGYKHHWAIPDYLQRAAGHLVSATDLAQARAVGQAAVEFALGGRDAVMPAIRRDGDAPYRWSVDAVDVHAIANLERVVPAHFIRADGLHVTPAALDYLRPLVEGEVIRPYRNGLPYYPTPQLPALARKLPAQ</sequence>